<dbReference type="GO" id="GO:0005886">
    <property type="term" value="C:plasma membrane"/>
    <property type="evidence" value="ECO:0007669"/>
    <property type="project" value="UniProtKB-SubCell"/>
</dbReference>
<dbReference type="PANTHER" id="PTHR30558">
    <property type="entry name" value="EXBD MEMBRANE COMPONENT OF PMF-DRIVEN MACROMOLECULE IMPORT SYSTEM"/>
    <property type="match status" value="1"/>
</dbReference>
<name>A0A7X0H4G2_9BACT</name>
<evidence type="ECO:0000256" key="2">
    <source>
        <dbReference type="ARBA" id="ARBA00005811"/>
    </source>
</evidence>
<dbReference type="Pfam" id="PF02472">
    <property type="entry name" value="ExbD"/>
    <property type="match status" value="1"/>
</dbReference>
<evidence type="ECO:0000313" key="10">
    <source>
        <dbReference type="Proteomes" id="UP000541810"/>
    </source>
</evidence>
<keyword evidence="3" id="KW-1003">Cell membrane</keyword>
<evidence type="ECO:0000256" key="5">
    <source>
        <dbReference type="ARBA" id="ARBA00022989"/>
    </source>
</evidence>
<comment type="subcellular location">
    <subcellularLocation>
        <location evidence="1">Cell membrane</location>
        <topology evidence="1">Single-pass membrane protein</topology>
    </subcellularLocation>
    <subcellularLocation>
        <location evidence="7">Cell membrane</location>
        <topology evidence="7">Single-pass type II membrane protein</topology>
    </subcellularLocation>
</comment>
<evidence type="ECO:0000256" key="6">
    <source>
        <dbReference type="ARBA" id="ARBA00023136"/>
    </source>
</evidence>
<keyword evidence="4 7" id="KW-0812">Transmembrane</keyword>
<evidence type="ECO:0000256" key="3">
    <source>
        <dbReference type="ARBA" id="ARBA00022475"/>
    </source>
</evidence>
<proteinExistence type="inferred from homology"/>
<dbReference type="EMBL" id="JACHGY010000001">
    <property type="protein sequence ID" value="MBB6429080.1"/>
    <property type="molecule type" value="Genomic_DNA"/>
</dbReference>
<comment type="similarity">
    <text evidence="2 7">Belongs to the ExbD/TolR family.</text>
</comment>
<comment type="caution">
    <text evidence="9">The sequence shown here is derived from an EMBL/GenBank/DDBJ whole genome shotgun (WGS) entry which is preliminary data.</text>
</comment>
<protein>
    <submittedName>
        <fullName evidence="9">Biopolymer transport protein ExbD</fullName>
    </submittedName>
</protein>
<keyword evidence="7" id="KW-0653">Protein transport</keyword>
<evidence type="ECO:0000256" key="8">
    <source>
        <dbReference type="SAM" id="Phobius"/>
    </source>
</evidence>
<keyword evidence="10" id="KW-1185">Reference proteome</keyword>
<keyword evidence="5 8" id="KW-1133">Transmembrane helix</keyword>
<dbReference type="RefSeq" id="WP_184676679.1">
    <property type="nucleotide sequence ID" value="NZ_JACHGY010000001.1"/>
</dbReference>
<evidence type="ECO:0000256" key="7">
    <source>
        <dbReference type="RuleBase" id="RU003879"/>
    </source>
</evidence>
<organism evidence="9 10">
    <name type="scientific">Algisphaera agarilytica</name>
    <dbReference type="NCBI Taxonomy" id="1385975"/>
    <lineage>
        <taxon>Bacteria</taxon>
        <taxon>Pseudomonadati</taxon>
        <taxon>Planctomycetota</taxon>
        <taxon>Phycisphaerae</taxon>
        <taxon>Phycisphaerales</taxon>
        <taxon>Phycisphaeraceae</taxon>
        <taxon>Algisphaera</taxon>
    </lineage>
</organism>
<dbReference type="Gene3D" id="3.30.420.270">
    <property type="match status" value="1"/>
</dbReference>
<dbReference type="GO" id="GO:0022857">
    <property type="term" value="F:transmembrane transporter activity"/>
    <property type="evidence" value="ECO:0007669"/>
    <property type="project" value="InterPro"/>
</dbReference>
<evidence type="ECO:0000313" key="9">
    <source>
        <dbReference type="EMBL" id="MBB6429080.1"/>
    </source>
</evidence>
<reference evidence="9 10" key="1">
    <citation type="submission" date="2020-08" db="EMBL/GenBank/DDBJ databases">
        <title>Genomic Encyclopedia of Type Strains, Phase IV (KMG-IV): sequencing the most valuable type-strain genomes for metagenomic binning, comparative biology and taxonomic classification.</title>
        <authorList>
            <person name="Goeker M."/>
        </authorList>
    </citation>
    <scope>NUCLEOTIDE SEQUENCE [LARGE SCALE GENOMIC DNA]</scope>
    <source>
        <strain evidence="9 10">DSM 103725</strain>
    </source>
</reference>
<accession>A0A7X0H4G2</accession>
<dbReference type="GO" id="GO:0015031">
    <property type="term" value="P:protein transport"/>
    <property type="evidence" value="ECO:0007669"/>
    <property type="project" value="UniProtKB-KW"/>
</dbReference>
<evidence type="ECO:0000256" key="4">
    <source>
        <dbReference type="ARBA" id="ARBA00022692"/>
    </source>
</evidence>
<feature type="transmembrane region" description="Helical" evidence="8">
    <location>
        <begin position="12"/>
        <end position="37"/>
    </location>
</feature>
<dbReference type="PANTHER" id="PTHR30558:SF3">
    <property type="entry name" value="BIOPOLYMER TRANSPORT PROTEIN EXBD-RELATED"/>
    <property type="match status" value="1"/>
</dbReference>
<keyword evidence="7" id="KW-0813">Transport</keyword>
<evidence type="ECO:0000256" key="1">
    <source>
        <dbReference type="ARBA" id="ARBA00004162"/>
    </source>
</evidence>
<gene>
    <name evidence="9" type="ORF">HNQ40_000886</name>
</gene>
<dbReference type="AlphaFoldDB" id="A0A7X0H4G2"/>
<sequence>MSFATQTRERSAPVLPLAGMVDVLFLLLIFFMTASVFRDAELSMDVSLPTSETASAAVGPQDQVIITVSDDNRIFLGEREVSAEELPELLTQLKNVTAIDSLVVRADQKADWGLGVWIMDVAQQVGLDNVQAATIRPAE</sequence>
<dbReference type="Proteomes" id="UP000541810">
    <property type="component" value="Unassembled WGS sequence"/>
</dbReference>
<dbReference type="InterPro" id="IPR003400">
    <property type="entry name" value="ExbD"/>
</dbReference>
<keyword evidence="6 8" id="KW-0472">Membrane</keyword>